<reference evidence="1 4" key="2">
    <citation type="submission" date="2024-06" db="EMBL/GenBank/DDBJ databases">
        <title>Sequencing the genomes of 1000 actinobacteria strains.</title>
        <authorList>
            <person name="Klenk H.-P."/>
        </authorList>
    </citation>
    <scope>NUCLEOTIDE SEQUENCE [LARGE SCALE GENOMIC DNA]</scope>
    <source>
        <strain evidence="1 4">DSM 44265</strain>
    </source>
</reference>
<reference evidence="2 3" key="1">
    <citation type="submission" date="2020-04" db="EMBL/GenBank/DDBJ databases">
        <title>MicrobeNet Type strains.</title>
        <authorList>
            <person name="Nicholson A.C."/>
        </authorList>
    </citation>
    <scope>NUCLEOTIDE SEQUENCE [LARGE SCALE GENOMIC DNA]</scope>
    <source>
        <strain evidence="2 3">ATCC 700355</strain>
    </source>
</reference>
<dbReference type="InterPro" id="IPR036388">
    <property type="entry name" value="WH-like_DNA-bd_sf"/>
</dbReference>
<evidence type="ECO:0000313" key="1">
    <source>
        <dbReference type="EMBL" id="MET3945319.1"/>
    </source>
</evidence>
<organism evidence="2 3">
    <name type="scientific">Corynebacterium mucifaciens</name>
    <dbReference type="NCBI Taxonomy" id="57171"/>
    <lineage>
        <taxon>Bacteria</taxon>
        <taxon>Bacillati</taxon>
        <taxon>Actinomycetota</taxon>
        <taxon>Actinomycetes</taxon>
        <taxon>Mycobacteriales</taxon>
        <taxon>Corynebacteriaceae</taxon>
        <taxon>Corynebacterium</taxon>
    </lineage>
</organism>
<proteinExistence type="predicted"/>
<keyword evidence="4" id="KW-1185">Reference proteome</keyword>
<comment type="caution">
    <text evidence="2">The sequence shown here is derived from an EMBL/GenBank/DDBJ whole genome shotgun (WGS) entry which is preliminary data.</text>
</comment>
<dbReference type="RefSeq" id="WP_168686001.1">
    <property type="nucleotide sequence ID" value="NZ_JAAXPF010000013.1"/>
</dbReference>
<gene>
    <name evidence="2" type="ORF">HF989_09520</name>
    <name evidence="1" type="ORF">JOF50_002182</name>
</gene>
<accession>A0A7X6LTI6</accession>
<sequence>MAESKGFIKPHAASVREGAVKEFTESWGDYSSPSAAVRDIASRWGVGRTTLTEWLHDEEKWPSTTIGQLRRLQRENQALREQLKHLQEG</sequence>
<dbReference type="EMBL" id="JBEPNZ010000002">
    <property type="protein sequence ID" value="MET3945319.1"/>
    <property type="molecule type" value="Genomic_DNA"/>
</dbReference>
<dbReference type="AlphaFoldDB" id="A0A7X6LTI6"/>
<dbReference type="Gene3D" id="1.10.10.10">
    <property type="entry name" value="Winged helix-like DNA-binding domain superfamily/Winged helix DNA-binding domain"/>
    <property type="match status" value="1"/>
</dbReference>
<name>A0A7X6LTI6_9CORY</name>
<dbReference type="Proteomes" id="UP000554284">
    <property type="component" value="Unassembled WGS sequence"/>
</dbReference>
<dbReference type="InterPro" id="IPR009057">
    <property type="entry name" value="Homeodomain-like_sf"/>
</dbReference>
<evidence type="ECO:0000313" key="2">
    <source>
        <dbReference type="EMBL" id="NKY69594.1"/>
    </source>
</evidence>
<protein>
    <submittedName>
        <fullName evidence="1">Transposase-like protein</fullName>
    </submittedName>
</protein>
<dbReference type="SUPFAM" id="SSF46689">
    <property type="entry name" value="Homeodomain-like"/>
    <property type="match status" value="1"/>
</dbReference>
<dbReference type="EMBL" id="JAAXPF010000013">
    <property type="protein sequence ID" value="NKY69594.1"/>
    <property type="molecule type" value="Genomic_DNA"/>
</dbReference>
<dbReference type="Proteomes" id="UP001549139">
    <property type="component" value="Unassembled WGS sequence"/>
</dbReference>
<evidence type="ECO:0000313" key="3">
    <source>
        <dbReference type="Proteomes" id="UP000554284"/>
    </source>
</evidence>
<evidence type="ECO:0000313" key="4">
    <source>
        <dbReference type="Proteomes" id="UP001549139"/>
    </source>
</evidence>